<accession>A0A3N4G323</accession>
<evidence type="ECO:0000313" key="5">
    <source>
        <dbReference type="Proteomes" id="UP000267536"/>
    </source>
</evidence>
<name>A0A3N4G323_9ACTN</name>
<gene>
    <name evidence="4" type="ORF">EF294_18945</name>
</gene>
<evidence type="ECO:0000259" key="2">
    <source>
        <dbReference type="PROSITE" id="PS50980"/>
    </source>
</evidence>
<feature type="domain" description="CoA carboxyltransferase C-terminal" evidence="3">
    <location>
        <begin position="250"/>
        <end position="488"/>
    </location>
</feature>
<dbReference type="PANTHER" id="PTHR43842:SF2">
    <property type="entry name" value="PROPIONYL-COA CARBOXYLASE BETA CHAIN, MITOCHONDRIAL"/>
    <property type="match status" value="1"/>
</dbReference>
<feature type="domain" description="CoA carboxyltransferase N-terminal" evidence="2">
    <location>
        <begin position="1"/>
        <end position="252"/>
    </location>
</feature>
<dbReference type="EMBL" id="RKMH01000017">
    <property type="protein sequence ID" value="RPA57333.1"/>
    <property type="molecule type" value="Genomic_DNA"/>
</dbReference>
<protein>
    <submittedName>
        <fullName evidence="4">Acyl-CoA carboxylase</fullName>
    </submittedName>
</protein>
<dbReference type="Proteomes" id="UP000267536">
    <property type="component" value="Unassembled WGS sequence"/>
</dbReference>
<dbReference type="InterPro" id="IPR029045">
    <property type="entry name" value="ClpP/crotonase-like_dom_sf"/>
</dbReference>
<organism evidence="4 5">
    <name type="scientific">Gordonia oryzae</name>
    <dbReference type="NCBI Taxonomy" id="2487349"/>
    <lineage>
        <taxon>Bacteria</taxon>
        <taxon>Bacillati</taxon>
        <taxon>Actinomycetota</taxon>
        <taxon>Actinomycetes</taxon>
        <taxon>Mycobacteriales</taxon>
        <taxon>Gordoniaceae</taxon>
        <taxon>Gordonia</taxon>
    </lineage>
</organism>
<dbReference type="InterPro" id="IPR011763">
    <property type="entry name" value="COA_CT_C"/>
</dbReference>
<dbReference type="PROSITE" id="PS50980">
    <property type="entry name" value="COA_CT_NTER"/>
    <property type="match status" value="1"/>
</dbReference>
<dbReference type="InterPro" id="IPR011762">
    <property type="entry name" value="COA_CT_N"/>
</dbReference>
<dbReference type="InterPro" id="IPR034733">
    <property type="entry name" value="AcCoA_carboxyl_beta"/>
</dbReference>
<evidence type="ECO:0000313" key="4">
    <source>
        <dbReference type="EMBL" id="RPA57333.1"/>
    </source>
</evidence>
<dbReference type="RefSeq" id="WP_123932461.1">
    <property type="nucleotide sequence ID" value="NZ_JBPSDP010000018.1"/>
</dbReference>
<dbReference type="InterPro" id="IPR051047">
    <property type="entry name" value="AccD/PCCB"/>
</dbReference>
<comment type="similarity">
    <text evidence="1">Belongs to the AccD/PCCB family.</text>
</comment>
<dbReference type="AlphaFoldDB" id="A0A3N4G323"/>
<dbReference type="PANTHER" id="PTHR43842">
    <property type="entry name" value="PROPIONYL-COA CARBOXYLASE BETA CHAIN"/>
    <property type="match status" value="1"/>
</dbReference>
<evidence type="ECO:0000256" key="1">
    <source>
        <dbReference type="ARBA" id="ARBA00006102"/>
    </source>
</evidence>
<dbReference type="OrthoDB" id="3804677at2"/>
<reference evidence="4 5" key="1">
    <citation type="submission" date="2018-11" db="EMBL/GenBank/DDBJ databases">
        <title>Draft genome sequence of Gordonia sp. RS15-1S isolated from rice stems.</title>
        <authorList>
            <person name="Muangham S."/>
        </authorList>
    </citation>
    <scope>NUCLEOTIDE SEQUENCE [LARGE SCALE GENOMIC DNA]</scope>
    <source>
        <strain evidence="4 5">RS15-1S</strain>
    </source>
</reference>
<dbReference type="SUPFAM" id="SSF52096">
    <property type="entry name" value="ClpP/crotonase"/>
    <property type="match status" value="2"/>
</dbReference>
<evidence type="ECO:0000259" key="3">
    <source>
        <dbReference type="PROSITE" id="PS50989"/>
    </source>
</evidence>
<dbReference type="Pfam" id="PF01039">
    <property type="entry name" value="Carboxyl_trans"/>
    <property type="match status" value="1"/>
</dbReference>
<keyword evidence="5" id="KW-1185">Reference proteome</keyword>
<proteinExistence type="inferred from homology"/>
<sequence length="506" mass="52838">MSDCIRAAHAATRDAARSKAVGRQHDRGKLTARERIEILTGGATFVEFGALATPGDQSRTVDAPGDGVVTGIGRIDGRAAAIVAFDFTVLGGSNGEVGMSKIERCAARALQDRIPLVLLCDGGGHRIQEGLDSRSAALGSPMLARLIDLSGLVPTVAAMMGPGFGLATNLAALCDLVVVVRGTGTIGMSSAPFVRAGTGEDLTNEEIGGADVQAERGVVDIAADDEHEALDAIRAYLGYLPAHADGPAPRVSMPQQAVVDLDSIIPDSSRRAYDMLDVVEGLADRDSVLEIRPTAAPNIVTCLTRIDGHPIGVIGNQPRHLGGALDSAACEKAAHLAAVCDAFGLPLLILIDLPGFLIGSAAESTQLARRSGRLMFELGRATVPRFTVVVRKGYGAAYIAMGGGRSIDADLSLAWPTAEICAMPIEGAVDIAFGREIAAAPDPHSRRDELVEGFRANVHPVRAASGFGIDDVVAPSATRELLIESLSRCRRHADRVPGKRRTISPI</sequence>
<comment type="caution">
    <text evidence="4">The sequence shown here is derived from an EMBL/GenBank/DDBJ whole genome shotgun (WGS) entry which is preliminary data.</text>
</comment>
<dbReference type="Gene3D" id="3.90.226.10">
    <property type="entry name" value="2-enoyl-CoA Hydratase, Chain A, domain 1"/>
    <property type="match status" value="2"/>
</dbReference>
<dbReference type="GO" id="GO:0009317">
    <property type="term" value="C:acetyl-CoA carboxylase complex"/>
    <property type="evidence" value="ECO:0007669"/>
    <property type="project" value="TreeGrafter"/>
</dbReference>
<dbReference type="GO" id="GO:0004658">
    <property type="term" value="F:propionyl-CoA carboxylase activity"/>
    <property type="evidence" value="ECO:0007669"/>
    <property type="project" value="TreeGrafter"/>
</dbReference>
<dbReference type="PROSITE" id="PS50989">
    <property type="entry name" value="COA_CT_CTER"/>
    <property type="match status" value="1"/>
</dbReference>